<name>A0A9E4K570_9GAMM</name>
<accession>A0A9E4K570</accession>
<evidence type="ECO:0000256" key="1">
    <source>
        <dbReference type="SAM" id="SignalP"/>
    </source>
</evidence>
<feature type="chain" id="PRO_5039030654" description="DUF2946 domain-containing protein" evidence="1">
    <location>
        <begin position="25"/>
        <end position="106"/>
    </location>
</feature>
<dbReference type="EMBL" id="JAEPDI010000012">
    <property type="protein sequence ID" value="MCG7939936.1"/>
    <property type="molecule type" value="Genomic_DNA"/>
</dbReference>
<proteinExistence type="predicted"/>
<dbReference type="AlphaFoldDB" id="A0A9E4K570"/>
<protein>
    <recommendedName>
        <fullName evidence="4">DUF2946 domain-containing protein</fullName>
    </recommendedName>
</protein>
<dbReference type="Proteomes" id="UP000886687">
    <property type="component" value="Unassembled WGS sequence"/>
</dbReference>
<gene>
    <name evidence="2" type="ORF">JAZ04_13925</name>
</gene>
<evidence type="ECO:0008006" key="4">
    <source>
        <dbReference type="Google" id="ProtNLM"/>
    </source>
</evidence>
<keyword evidence="1" id="KW-0732">Signal</keyword>
<comment type="caution">
    <text evidence="2">The sequence shown here is derived from an EMBL/GenBank/DDBJ whole genome shotgun (WGS) entry which is preliminary data.</text>
</comment>
<feature type="signal peptide" evidence="1">
    <location>
        <begin position="1"/>
        <end position="24"/>
    </location>
</feature>
<reference evidence="2" key="1">
    <citation type="journal article" date="2021" name="Proc. Natl. Acad. Sci. U.S.A.">
        <title>Global biogeography of chemosynthetic symbionts reveals both localized and globally distributed symbiont groups. .</title>
        <authorList>
            <person name="Osvatic J.T."/>
            <person name="Wilkins L.G.E."/>
            <person name="Leibrecht L."/>
            <person name="Leray M."/>
            <person name="Zauner S."/>
            <person name="Polzin J."/>
            <person name="Camacho Y."/>
            <person name="Gros O."/>
            <person name="van Gils J.A."/>
            <person name="Eisen J.A."/>
            <person name="Petersen J.M."/>
            <person name="Yuen B."/>
        </authorList>
    </citation>
    <scope>NUCLEOTIDE SEQUENCE</scope>
    <source>
        <strain evidence="2">MAGL173</strain>
    </source>
</reference>
<evidence type="ECO:0000313" key="2">
    <source>
        <dbReference type="EMBL" id="MCG7939936.1"/>
    </source>
</evidence>
<evidence type="ECO:0000313" key="3">
    <source>
        <dbReference type="Proteomes" id="UP000886687"/>
    </source>
</evidence>
<sequence length="106" mass="11609">MSSVRKFIAVIIVLSLGGLSTAWAYDTHIVDSIDHQHTLAQTDTGLAHDEADHDDDHCCHLGIHLIGIRNVSHPVIKITQSMLQTRLSPNLFVSLTTAPPLRPPQS</sequence>
<organism evidence="2 3">
    <name type="scientific">Candidatus Thiodiazotropha lotti</name>
    <dbReference type="NCBI Taxonomy" id="2792787"/>
    <lineage>
        <taxon>Bacteria</taxon>
        <taxon>Pseudomonadati</taxon>
        <taxon>Pseudomonadota</taxon>
        <taxon>Gammaproteobacteria</taxon>
        <taxon>Chromatiales</taxon>
        <taxon>Sedimenticolaceae</taxon>
        <taxon>Candidatus Thiodiazotropha</taxon>
    </lineage>
</organism>